<organism evidence="2 3">
    <name type="scientific">Photobacterium damselae subsp. damselae</name>
    <name type="common">Listonella damsela</name>
    <dbReference type="NCBI Taxonomy" id="85581"/>
    <lineage>
        <taxon>Bacteria</taxon>
        <taxon>Pseudomonadati</taxon>
        <taxon>Pseudomonadota</taxon>
        <taxon>Gammaproteobacteria</taxon>
        <taxon>Vibrionales</taxon>
        <taxon>Vibrionaceae</taxon>
        <taxon>Photobacterium</taxon>
    </lineage>
</organism>
<sequence length="80" mass="8087">MSYSILDMGGDTRKQALSGLRDAASRETERENSNKQLKTAKRTRTMSSIGSGATIGAMAGGPIGAVVGGLGGALIDGIFG</sequence>
<comment type="caution">
    <text evidence="2">The sequence shown here is derived from an EMBL/GenBank/DDBJ whole genome shotgun (WGS) entry which is preliminary data.</text>
</comment>
<reference evidence="2 3" key="1">
    <citation type="submission" date="2019-09" db="EMBL/GenBank/DDBJ databases">
        <title>Photobacterium damselae subsp. damselae CDC-2227-81, a human clinical isolate.</title>
        <authorList>
            <person name="Osorio C.R."/>
        </authorList>
    </citation>
    <scope>NUCLEOTIDE SEQUENCE [LARGE SCALE GENOMIC DNA]</scope>
    <source>
        <strain evidence="2 3">CDC-2227-81</strain>
    </source>
</reference>
<gene>
    <name evidence="2" type="ORF">F6450_12705</name>
</gene>
<feature type="compositionally biased region" description="Basic and acidic residues" evidence="1">
    <location>
        <begin position="23"/>
        <end position="33"/>
    </location>
</feature>
<dbReference type="EMBL" id="VZUQ01000070">
    <property type="protein sequence ID" value="KAB1179728.1"/>
    <property type="molecule type" value="Genomic_DNA"/>
</dbReference>
<dbReference type="Proteomes" id="UP000480943">
    <property type="component" value="Unassembled WGS sequence"/>
</dbReference>
<proteinExistence type="predicted"/>
<accession>A0AAD3ZV73</accession>
<dbReference type="AlphaFoldDB" id="A0AAD3ZV73"/>
<evidence type="ECO:0000256" key="1">
    <source>
        <dbReference type="SAM" id="MobiDB-lite"/>
    </source>
</evidence>
<dbReference type="RefSeq" id="WP_106224572.1">
    <property type="nucleotide sequence ID" value="NZ_JBHDUS010000009.1"/>
</dbReference>
<evidence type="ECO:0000313" key="2">
    <source>
        <dbReference type="EMBL" id="KAB1179728.1"/>
    </source>
</evidence>
<protein>
    <submittedName>
        <fullName evidence="2">Bacteriocin</fullName>
    </submittedName>
</protein>
<feature type="region of interest" description="Disordered" evidence="1">
    <location>
        <begin position="1"/>
        <end position="46"/>
    </location>
</feature>
<evidence type="ECO:0000313" key="3">
    <source>
        <dbReference type="Proteomes" id="UP000480943"/>
    </source>
</evidence>
<name>A0AAD3ZV73_PHODD</name>